<accession>A0A4C1VH77</accession>
<organism evidence="1 2">
    <name type="scientific">Eumeta variegata</name>
    <name type="common">Bagworm moth</name>
    <name type="synonym">Eumeta japonica</name>
    <dbReference type="NCBI Taxonomy" id="151549"/>
    <lineage>
        <taxon>Eukaryota</taxon>
        <taxon>Metazoa</taxon>
        <taxon>Ecdysozoa</taxon>
        <taxon>Arthropoda</taxon>
        <taxon>Hexapoda</taxon>
        <taxon>Insecta</taxon>
        <taxon>Pterygota</taxon>
        <taxon>Neoptera</taxon>
        <taxon>Endopterygota</taxon>
        <taxon>Lepidoptera</taxon>
        <taxon>Glossata</taxon>
        <taxon>Ditrysia</taxon>
        <taxon>Tineoidea</taxon>
        <taxon>Psychidae</taxon>
        <taxon>Oiketicinae</taxon>
        <taxon>Eumeta</taxon>
    </lineage>
</organism>
<dbReference type="Gene3D" id="3.60.10.10">
    <property type="entry name" value="Endonuclease/exonuclease/phosphatase"/>
    <property type="match status" value="1"/>
</dbReference>
<evidence type="ECO:0000313" key="1">
    <source>
        <dbReference type="EMBL" id="GBP37095.1"/>
    </source>
</evidence>
<dbReference type="AlphaFoldDB" id="A0A4C1VH77"/>
<evidence type="ECO:0008006" key="3">
    <source>
        <dbReference type="Google" id="ProtNLM"/>
    </source>
</evidence>
<dbReference type="Proteomes" id="UP000299102">
    <property type="component" value="Unassembled WGS sequence"/>
</dbReference>
<dbReference type="InterPro" id="IPR036691">
    <property type="entry name" value="Endo/exonu/phosph_ase_sf"/>
</dbReference>
<protein>
    <recommendedName>
        <fullName evidence="3">RNA-directed DNA polymerase from mobile element jockey</fullName>
    </recommendedName>
</protein>
<dbReference type="OrthoDB" id="410155at2759"/>
<dbReference type="EMBL" id="BGZK01000328">
    <property type="protein sequence ID" value="GBP37095.1"/>
    <property type="molecule type" value="Genomic_DNA"/>
</dbReference>
<proteinExistence type="predicted"/>
<name>A0A4C1VH77_EUMVA</name>
<reference evidence="1 2" key="1">
    <citation type="journal article" date="2019" name="Commun. Biol.">
        <title>The bagworm genome reveals a unique fibroin gene that provides high tensile strength.</title>
        <authorList>
            <person name="Kono N."/>
            <person name="Nakamura H."/>
            <person name="Ohtoshi R."/>
            <person name="Tomita M."/>
            <person name="Numata K."/>
            <person name="Arakawa K."/>
        </authorList>
    </citation>
    <scope>NUCLEOTIDE SEQUENCE [LARGE SCALE GENOMIC DNA]</scope>
</reference>
<evidence type="ECO:0000313" key="2">
    <source>
        <dbReference type="Proteomes" id="UP000299102"/>
    </source>
</evidence>
<dbReference type="SUPFAM" id="SSF56219">
    <property type="entry name" value="DNase I-like"/>
    <property type="match status" value="1"/>
</dbReference>
<comment type="caution">
    <text evidence="1">The sequence shown here is derived from an EMBL/GenBank/DDBJ whole genome shotgun (WGS) entry which is preliminary data.</text>
</comment>
<keyword evidence="2" id="KW-1185">Reference proteome</keyword>
<gene>
    <name evidence="1" type="ORF">EVAR_19224_1</name>
</gene>
<sequence>MNIVLVQETFLKPNRPKACKLANYTQILIDSSKSWYCCVLQKKILLLSDRHPTATKFRSLGMQIGMTMHCTLIIVSVYLPPKKRLLRSDIETLLALGDAVILFGDLNSKNTD</sequence>